<dbReference type="EMBL" id="CP147407">
    <property type="protein sequence ID" value="WXB99013.1"/>
    <property type="molecule type" value="Genomic_DNA"/>
</dbReference>
<comment type="similarity">
    <text evidence="2">Belongs to the amino acid-polyamine-organocation (APC) superfamily. Spore germination protein (SGP) (TC 2.A.3.9) family.</text>
</comment>
<organism evidence="9 10">
    <name type="scientific">Metabacillus sediminis</name>
    <dbReference type="NCBI Taxonomy" id="3117746"/>
    <lineage>
        <taxon>Bacteria</taxon>
        <taxon>Bacillati</taxon>
        <taxon>Bacillota</taxon>
        <taxon>Bacilli</taxon>
        <taxon>Bacillales</taxon>
        <taxon>Bacillaceae</taxon>
        <taxon>Metabacillus</taxon>
    </lineage>
</organism>
<dbReference type="Pfam" id="PF03845">
    <property type="entry name" value="Spore_permease"/>
    <property type="match status" value="1"/>
</dbReference>
<feature type="transmembrane region" description="Helical" evidence="8">
    <location>
        <begin position="118"/>
        <end position="135"/>
    </location>
</feature>
<sequence>MLPPESKKVSPFFVFYIIHSQQIGVAVLGFERYIAKSAGYDAWISVIISGLSIAAVVWFCYRILIKNGNDIISVHHQIFGKRIGNVLNTAFAAYVLLLVLLNLRTYVEVIQVWMFPETYHWVFISLILLLAYSFVSGGFRVVTGICFLSVIYGIPLLFVKYFPLKEAHIGNLLPIFSHSFSDIMEATKTMTLNYLGYETLLIFFPFIKDGKRSEKWAYFGVLASIGIYLLTILTSFVYFDQDQLRTTIWATLTLWKIVDLIIIERFEYIGIAAWLFIVLPNIALGLWAASRAINRFTPLTQRVSLKGAAAAVLICAILITERAQIDQLNFMANTIGFYLAYMYIPLIYICQLAVHKWRDSK</sequence>
<feature type="transmembrane region" description="Helical" evidence="8">
    <location>
        <begin position="42"/>
        <end position="65"/>
    </location>
</feature>
<feature type="transmembrane region" description="Helical" evidence="8">
    <location>
        <begin position="12"/>
        <end position="30"/>
    </location>
</feature>
<evidence type="ECO:0000256" key="1">
    <source>
        <dbReference type="ARBA" id="ARBA00004141"/>
    </source>
</evidence>
<feature type="transmembrane region" description="Helical" evidence="8">
    <location>
        <begin position="269"/>
        <end position="293"/>
    </location>
</feature>
<feature type="transmembrane region" description="Helical" evidence="8">
    <location>
        <begin position="246"/>
        <end position="263"/>
    </location>
</feature>
<evidence type="ECO:0000256" key="4">
    <source>
        <dbReference type="ARBA" id="ARBA00022544"/>
    </source>
</evidence>
<keyword evidence="10" id="KW-1185">Reference proteome</keyword>
<keyword evidence="3" id="KW-0813">Transport</keyword>
<evidence type="ECO:0000256" key="8">
    <source>
        <dbReference type="SAM" id="Phobius"/>
    </source>
</evidence>
<evidence type="ECO:0000313" key="9">
    <source>
        <dbReference type="EMBL" id="WXB99013.1"/>
    </source>
</evidence>
<dbReference type="InterPro" id="IPR004761">
    <property type="entry name" value="Spore_GerAB"/>
</dbReference>
<comment type="subcellular location">
    <subcellularLocation>
        <location evidence="1">Membrane</location>
        <topology evidence="1">Multi-pass membrane protein</topology>
    </subcellularLocation>
</comment>
<keyword evidence="5 8" id="KW-0812">Transmembrane</keyword>
<evidence type="ECO:0000256" key="3">
    <source>
        <dbReference type="ARBA" id="ARBA00022448"/>
    </source>
</evidence>
<protein>
    <submittedName>
        <fullName evidence="9">GerAB/ArcD/ProY family transporter</fullName>
    </submittedName>
</protein>
<feature type="transmembrane region" description="Helical" evidence="8">
    <location>
        <begin position="305"/>
        <end position="323"/>
    </location>
</feature>
<evidence type="ECO:0000256" key="2">
    <source>
        <dbReference type="ARBA" id="ARBA00007998"/>
    </source>
</evidence>
<dbReference type="Proteomes" id="UP001377337">
    <property type="component" value="Chromosome"/>
</dbReference>
<name>A0ABZ2NMG0_9BACI</name>
<evidence type="ECO:0000313" key="10">
    <source>
        <dbReference type="Proteomes" id="UP001377337"/>
    </source>
</evidence>
<evidence type="ECO:0000256" key="5">
    <source>
        <dbReference type="ARBA" id="ARBA00022692"/>
    </source>
</evidence>
<feature type="transmembrane region" description="Helical" evidence="8">
    <location>
        <begin position="335"/>
        <end position="354"/>
    </location>
</feature>
<feature type="transmembrane region" description="Helical" evidence="8">
    <location>
        <begin position="142"/>
        <end position="162"/>
    </location>
</feature>
<reference evidence="9 10" key="1">
    <citation type="submission" date="2024-02" db="EMBL/GenBank/DDBJ databases">
        <title>Seven novel Bacillus-like species.</title>
        <authorList>
            <person name="Liu G."/>
        </authorList>
    </citation>
    <scope>NUCLEOTIDE SEQUENCE [LARGE SCALE GENOMIC DNA]</scope>
    <source>
        <strain evidence="9 10">FJAT-52054</strain>
    </source>
</reference>
<feature type="transmembrane region" description="Helical" evidence="8">
    <location>
        <begin position="216"/>
        <end position="239"/>
    </location>
</feature>
<dbReference type="NCBIfam" id="TIGR00912">
    <property type="entry name" value="2A0309"/>
    <property type="match status" value="1"/>
</dbReference>
<evidence type="ECO:0000256" key="6">
    <source>
        <dbReference type="ARBA" id="ARBA00022989"/>
    </source>
</evidence>
<proteinExistence type="inferred from homology"/>
<feature type="transmembrane region" description="Helical" evidence="8">
    <location>
        <begin position="86"/>
        <end position="106"/>
    </location>
</feature>
<keyword evidence="6 8" id="KW-1133">Transmembrane helix</keyword>
<dbReference type="PANTHER" id="PTHR34975">
    <property type="entry name" value="SPORE GERMINATION PROTEIN A2"/>
    <property type="match status" value="1"/>
</dbReference>
<dbReference type="RefSeq" id="WP_338782254.1">
    <property type="nucleotide sequence ID" value="NZ_CP147407.1"/>
</dbReference>
<accession>A0ABZ2NMG0</accession>
<dbReference type="PANTHER" id="PTHR34975:SF2">
    <property type="entry name" value="SPORE GERMINATION PROTEIN A2"/>
    <property type="match status" value="1"/>
</dbReference>
<keyword evidence="4" id="KW-0309">Germination</keyword>
<evidence type="ECO:0000256" key="7">
    <source>
        <dbReference type="ARBA" id="ARBA00023136"/>
    </source>
</evidence>
<keyword evidence="7 8" id="KW-0472">Membrane</keyword>
<gene>
    <name evidence="9" type="ORF">WCV65_10775</name>
</gene>